<dbReference type="EMBL" id="LKEB01000011">
    <property type="protein sequence ID" value="ROW14911.1"/>
    <property type="molecule type" value="Genomic_DNA"/>
</dbReference>
<comment type="caution">
    <text evidence="2">The sequence shown here is derived from an EMBL/GenBank/DDBJ whole genome shotgun (WGS) entry which is preliminary data.</text>
</comment>
<sequence length="506" mass="56939">MASSRLPNINDLPLVTSSNPARRDGTFDYERCAELHNFLVKYGWVGAGNSLRDLAYASFFEKHGDDAEEVRDRLQPEVISFLTSIIIPEETFFVWVEGVSEPSELFTADQLYPDETEVTPDRYLVLYPTNPGLGEHDVGVIYDQVRNVAVLVLGLEDADYVFPTETYGVLWQPLETILTNWIDLIRIGKVTTRKTVDLPGATESDGEASNTEGSDADTEPEDEESESDDFDPNAYREYEPWVWHSYSDSQIDSTVLAFDRLVTVIEDRLPQRPETTERTPLLSETDLDGASVPQASFVRAFLARARRPRFRNIAPGLLVPTREAFVADQRFTPMLEAVLEGRDPDRDGTLVPPVLIFATADGREANLDLLGDEVSNPFVKHLALEGGDGRIPAGLYSESVERTDIDSAEEGFRLILPFALDQHARKSDGSRIERGSIADLFQHGYKPFGGEWWRAQRLERLLVRWRELVETGVWPVGSDGVAGTIDTFKDADTALGWQHYWIHPDW</sequence>
<dbReference type="AlphaFoldDB" id="A0A423XFD3"/>
<reference evidence="2 3" key="1">
    <citation type="submission" date="2015-09" db="EMBL/GenBank/DDBJ databases">
        <title>Host preference determinants of Valsa canker pathogens revealed by comparative genomics.</title>
        <authorList>
            <person name="Yin Z."/>
            <person name="Huang L."/>
        </authorList>
    </citation>
    <scope>NUCLEOTIDE SEQUENCE [LARGE SCALE GENOMIC DNA]</scope>
    <source>
        <strain evidence="2 3">SXYLt</strain>
    </source>
</reference>
<evidence type="ECO:0000256" key="1">
    <source>
        <dbReference type="SAM" id="MobiDB-lite"/>
    </source>
</evidence>
<organism evidence="2 3">
    <name type="scientific">Cytospora leucostoma</name>
    <dbReference type="NCBI Taxonomy" id="1230097"/>
    <lineage>
        <taxon>Eukaryota</taxon>
        <taxon>Fungi</taxon>
        <taxon>Dikarya</taxon>
        <taxon>Ascomycota</taxon>
        <taxon>Pezizomycotina</taxon>
        <taxon>Sordariomycetes</taxon>
        <taxon>Sordariomycetidae</taxon>
        <taxon>Diaporthales</taxon>
        <taxon>Cytosporaceae</taxon>
        <taxon>Cytospora</taxon>
    </lineage>
</organism>
<name>A0A423XFD3_9PEZI</name>
<dbReference type="OrthoDB" id="3029470at2759"/>
<evidence type="ECO:0000313" key="2">
    <source>
        <dbReference type="EMBL" id="ROW14911.1"/>
    </source>
</evidence>
<accession>A0A423XFD3</accession>
<feature type="compositionally biased region" description="Acidic residues" evidence="1">
    <location>
        <begin position="214"/>
        <end position="231"/>
    </location>
</feature>
<gene>
    <name evidence="2" type="ORF">VPNG_03307</name>
</gene>
<protein>
    <submittedName>
        <fullName evidence="2">Uncharacterized protein</fullName>
    </submittedName>
</protein>
<feature type="region of interest" description="Disordered" evidence="1">
    <location>
        <begin position="197"/>
        <end position="233"/>
    </location>
</feature>
<evidence type="ECO:0000313" key="3">
    <source>
        <dbReference type="Proteomes" id="UP000285146"/>
    </source>
</evidence>
<keyword evidence="3" id="KW-1185">Reference proteome</keyword>
<dbReference type="Proteomes" id="UP000285146">
    <property type="component" value="Unassembled WGS sequence"/>
</dbReference>
<dbReference type="InParanoid" id="A0A423XFD3"/>
<proteinExistence type="predicted"/>
<dbReference type="STRING" id="1230097.A0A423XFD3"/>